<keyword evidence="6" id="KW-1185">Reference proteome</keyword>
<name>A0ABR0XJV9_REHGL</name>
<protein>
    <submittedName>
        <fullName evidence="5">Uncharacterized protein</fullName>
    </submittedName>
</protein>
<reference evidence="5 6" key="1">
    <citation type="journal article" date="2021" name="Comput. Struct. Biotechnol. J.">
        <title>De novo genome assembly of the potent medicinal plant Rehmannia glutinosa using nanopore technology.</title>
        <authorList>
            <person name="Ma L."/>
            <person name="Dong C."/>
            <person name="Song C."/>
            <person name="Wang X."/>
            <person name="Zheng X."/>
            <person name="Niu Y."/>
            <person name="Chen S."/>
            <person name="Feng W."/>
        </authorList>
    </citation>
    <scope>NUCLEOTIDE SEQUENCE [LARGE SCALE GENOMIC DNA]</scope>
    <source>
        <strain evidence="5">DH-2019</strain>
    </source>
</reference>
<gene>
    <name evidence="5" type="ORF">DH2020_006781</name>
</gene>
<dbReference type="Gene3D" id="1.25.70.10">
    <property type="entry name" value="Transcription termination factor 3, mitochondrial"/>
    <property type="match status" value="2"/>
</dbReference>
<dbReference type="EMBL" id="JABTTQ020000004">
    <property type="protein sequence ID" value="KAK6159467.1"/>
    <property type="molecule type" value="Genomic_DNA"/>
</dbReference>
<dbReference type="Proteomes" id="UP001318860">
    <property type="component" value="Unassembled WGS sequence"/>
</dbReference>
<proteinExistence type="inferred from homology"/>
<sequence>MLASQPNHHRHLSAILHLQHHRLSPPPATTLHPLATTSKHPYVAPISSSHHHHHTLPDEENDAASTGDNTILRTHNAKSTALLLRHLSPQDQQNPHGGNHESYLPLVKQDKEKLLEISLLGKRTPQFPGSIYANSSLPLVQSVFRREKGDFGDDDEVDDEMLVKALEIRRKVTAEIFKEAMRKGKFGITYYENLVSQIPEFIDYVMIKAVYMKEFPEFSRSSYNVRAKVFIDECGVVQLIRWLKHNSLSYPQIGKLICASKGNLDTIRRLAEWLKSIHVKGRFIGVALTRAGGNVFERSIEELDELVEYLEGNGVLGYLSLEEMNQKVAYLKEFGLNNEDVGRLLAFKPQLMACSIEDRWKPLVKYFYYLGISKDGMRRILTMKPMVFCIDLEQTIVPKVQFLRDIGVQEDAIGNMLARFPSLMTYSLYKKIRPVVIFLLTKAGVSQRDIGKVVALGPELLGCSIANKLDHNVKYFLSLGISLPVLGGMISDFPMLLRYNIDVLRPKYRYLRRMMIRPLEDLIEFPRFFSYSLEERIIPRHKIMVENRINFKLRYMLSSSDEEFETRVKDAVERRRRFESGVTYEPPSDSQNDDCAEMMSDKIADNLVHNLGH</sequence>
<evidence type="ECO:0000256" key="3">
    <source>
        <dbReference type="ARBA" id="ARBA00022946"/>
    </source>
</evidence>
<keyword evidence="2" id="KW-0804">Transcription</keyword>
<evidence type="ECO:0000313" key="6">
    <source>
        <dbReference type="Proteomes" id="UP001318860"/>
    </source>
</evidence>
<dbReference type="SMART" id="SM00733">
    <property type="entry name" value="Mterf"/>
    <property type="match status" value="7"/>
</dbReference>
<organism evidence="5 6">
    <name type="scientific">Rehmannia glutinosa</name>
    <name type="common">Chinese foxglove</name>
    <dbReference type="NCBI Taxonomy" id="99300"/>
    <lineage>
        <taxon>Eukaryota</taxon>
        <taxon>Viridiplantae</taxon>
        <taxon>Streptophyta</taxon>
        <taxon>Embryophyta</taxon>
        <taxon>Tracheophyta</taxon>
        <taxon>Spermatophyta</taxon>
        <taxon>Magnoliopsida</taxon>
        <taxon>eudicotyledons</taxon>
        <taxon>Gunneridae</taxon>
        <taxon>Pentapetalae</taxon>
        <taxon>asterids</taxon>
        <taxon>lamiids</taxon>
        <taxon>Lamiales</taxon>
        <taxon>Orobanchaceae</taxon>
        <taxon>Rehmannieae</taxon>
        <taxon>Rehmannia</taxon>
    </lineage>
</organism>
<keyword evidence="2" id="KW-0806">Transcription termination</keyword>
<comment type="similarity">
    <text evidence="1">Belongs to the mTERF family.</text>
</comment>
<evidence type="ECO:0000256" key="2">
    <source>
        <dbReference type="ARBA" id="ARBA00022472"/>
    </source>
</evidence>
<evidence type="ECO:0000256" key="1">
    <source>
        <dbReference type="ARBA" id="ARBA00007692"/>
    </source>
</evidence>
<evidence type="ECO:0000313" key="5">
    <source>
        <dbReference type="EMBL" id="KAK6159467.1"/>
    </source>
</evidence>
<feature type="region of interest" description="Disordered" evidence="4">
    <location>
        <begin position="41"/>
        <end position="67"/>
    </location>
</feature>
<dbReference type="Pfam" id="PF02536">
    <property type="entry name" value="mTERF"/>
    <property type="match status" value="1"/>
</dbReference>
<accession>A0ABR0XJV9</accession>
<dbReference type="PANTHER" id="PTHR13068:SF98">
    <property type="entry name" value="TRANSCRIPTION TERMINATION FACTOR MTERF2, CHLOROPLASTIC"/>
    <property type="match status" value="1"/>
</dbReference>
<evidence type="ECO:0000256" key="4">
    <source>
        <dbReference type="SAM" id="MobiDB-lite"/>
    </source>
</evidence>
<keyword evidence="3" id="KW-0809">Transit peptide</keyword>
<dbReference type="PANTHER" id="PTHR13068">
    <property type="entry name" value="CGI-12 PROTEIN-RELATED"/>
    <property type="match status" value="1"/>
</dbReference>
<dbReference type="InterPro" id="IPR003690">
    <property type="entry name" value="MTERF"/>
</dbReference>
<dbReference type="InterPro" id="IPR038538">
    <property type="entry name" value="MTERF_sf"/>
</dbReference>
<comment type="caution">
    <text evidence="5">The sequence shown here is derived from an EMBL/GenBank/DDBJ whole genome shotgun (WGS) entry which is preliminary data.</text>
</comment>
<keyword evidence="2" id="KW-0805">Transcription regulation</keyword>